<dbReference type="AlphaFoldDB" id="A0A542YMC1"/>
<organism evidence="3 4">
    <name type="scientific">Ornithinicoccus hortensis</name>
    <dbReference type="NCBI Taxonomy" id="82346"/>
    <lineage>
        <taxon>Bacteria</taxon>
        <taxon>Bacillati</taxon>
        <taxon>Actinomycetota</taxon>
        <taxon>Actinomycetes</taxon>
        <taxon>Micrococcales</taxon>
        <taxon>Intrasporangiaceae</taxon>
        <taxon>Ornithinicoccus</taxon>
    </lineage>
</organism>
<protein>
    <submittedName>
        <fullName evidence="3">Transcriptional regulator</fullName>
    </submittedName>
</protein>
<dbReference type="Gene3D" id="1.10.10.10">
    <property type="entry name" value="Winged helix-like DNA-binding domain superfamily/Winged helix DNA-binding domain"/>
    <property type="match status" value="1"/>
</dbReference>
<evidence type="ECO:0000256" key="1">
    <source>
        <dbReference type="SAM" id="MobiDB-lite"/>
    </source>
</evidence>
<feature type="region of interest" description="Disordered" evidence="1">
    <location>
        <begin position="68"/>
        <end position="94"/>
    </location>
</feature>
<proteinExistence type="predicted"/>
<dbReference type="GO" id="GO:0003677">
    <property type="term" value="F:DNA binding"/>
    <property type="evidence" value="ECO:0007669"/>
    <property type="project" value="InterPro"/>
</dbReference>
<comment type="caution">
    <text evidence="3">The sequence shown here is derived from an EMBL/GenBank/DDBJ whole genome shotgun (WGS) entry which is preliminary data.</text>
</comment>
<dbReference type="Proteomes" id="UP000319516">
    <property type="component" value="Unassembled WGS sequence"/>
</dbReference>
<gene>
    <name evidence="3" type="ORF">FB467_0301</name>
</gene>
<accession>A0A542YMC1</accession>
<dbReference type="RefSeq" id="WP_170230517.1">
    <property type="nucleotide sequence ID" value="NZ_BAAAIK010000003.1"/>
</dbReference>
<dbReference type="InterPro" id="IPR005471">
    <property type="entry name" value="Tscrpt_reg_IclR_N"/>
</dbReference>
<keyword evidence="4" id="KW-1185">Reference proteome</keyword>
<evidence type="ECO:0000313" key="4">
    <source>
        <dbReference type="Proteomes" id="UP000319516"/>
    </source>
</evidence>
<feature type="compositionally biased region" description="Pro residues" evidence="1">
    <location>
        <begin position="1"/>
        <end position="12"/>
    </location>
</feature>
<name>A0A542YMC1_9MICO</name>
<dbReference type="Pfam" id="PF09339">
    <property type="entry name" value="HTH_IclR"/>
    <property type="match status" value="1"/>
</dbReference>
<dbReference type="InterPro" id="IPR036390">
    <property type="entry name" value="WH_DNA-bd_sf"/>
</dbReference>
<dbReference type="SUPFAM" id="SSF46785">
    <property type="entry name" value="Winged helix' DNA-binding domain"/>
    <property type="match status" value="1"/>
</dbReference>
<evidence type="ECO:0000259" key="2">
    <source>
        <dbReference type="Pfam" id="PF09339"/>
    </source>
</evidence>
<dbReference type="InterPro" id="IPR036388">
    <property type="entry name" value="WH-like_DNA-bd_sf"/>
</dbReference>
<dbReference type="EMBL" id="VFOP01000001">
    <property type="protein sequence ID" value="TQL49236.1"/>
    <property type="molecule type" value="Genomic_DNA"/>
</dbReference>
<feature type="region of interest" description="Disordered" evidence="1">
    <location>
        <begin position="1"/>
        <end position="23"/>
    </location>
</feature>
<dbReference type="InterPro" id="IPR011991">
    <property type="entry name" value="ArsR-like_HTH"/>
</dbReference>
<sequence>MKKNPPLGPAPWTPVEASPEGPADRVLRHLADAAEPVTVPDLAAALGVHANTVRSYLQELTRAGLVERGSIPSEGRGRPAHGYRPTVQGRSQVRTGDPTFEEYQGLTSVFVQHLSRTSSDPAQESQEIGRAWGAQLARNADHRRPVSRLAGGEAAEDADEAAAERVVDLLGNLGFTPVERPDDLALTTCPLLELATAHPEVVCQVHLGLVEGALEHYGASRTTAHLEPFIEPGACRLALTRAGTTPDSPPRSAHDR</sequence>
<dbReference type="CDD" id="cd00090">
    <property type="entry name" value="HTH_ARSR"/>
    <property type="match status" value="1"/>
</dbReference>
<reference evidence="3 4" key="1">
    <citation type="submission" date="2019-06" db="EMBL/GenBank/DDBJ databases">
        <title>Sequencing the genomes of 1000 actinobacteria strains.</title>
        <authorList>
            <person name="Klenk H.-P."/>
        </authorList>
    </citation>
    <scope>NUCLEOTIDE SEQUENCE [LARGE SCALE GENOMIC DNA]</scope>
    <source>
        <strain evidence="3 4">DSM 12335</strain>
    </source>
</reference>
<evidence type="ECO:0000313" key="3">
    <source>
        <dbReference type="EMBL" id="TQL49236.1"/>
    </source>
</evidence>
<dbReference type="GO" id="GO:0006355">
    <property type="term" value="P:regulation of DNA-templated transcription"/>
    <property type="evidence" value="ECO:0007669"/>
    <property type="project" value="InterPro"/>
</dbReference>
<feature type="domain" description="HTH iclR-type" evidence="2">
    <location>
        <begin position="25"/>
        <end position="68"/>
    </location>
</feature>